<dbReference type="Proteomes" id="UP000320216">
    <property type="component" value="Chromosome"/>
</dbReference>
<dbReference type="InterPro" id="IPR002591">
    <property type="entry name" value="Phosphodiest/P_Trfase"/>
</dbReference>
<dbReference type="Gene3D" id="3.40.720.10">
    <property type="entry name" value="Alkaline Phosphatase, subunit A"/>
    <property type="match status" value="2"/>
</dbReference>
<dbReference type="RefSeq" id="WP_146317701.1">
    <property type="nucleotide sequence ID" value="NZ_CP042305.1"/>
</dbReference>
<dbReference type="SUPFAM" id="SSF53649">
    <property type="entry name" value="Alkaline phosphatase-like"/>
    <property type="match status" value="1"/>
</dbReference>
<dbReference type="PANTHER" id="PTHR10151">
    <property type="entry name" value="ECTONUCLEOTIDE PYROPHOSPHATASE/PHOSPHODIESTERASE"/>
    <property type="match status" value="1"/>
</dbReference>
<proteinExistence type="predicted"/>
<gene>
    <name evidence="1" type="ORF">FPZ11_01275</name>
</gene>
<sequence>MSQSHLSSHVLVVAWDGVRDDEVRAASTPWLDSIATDGFFATVPVHPANPTISGPVWSTVATGTYSDLHGVRDNDLHSHRFECYPDFLTRIRTVLPEATTFAAASWGQLVTEAGGGPVFRAGGYRPELAPGAEDGDLSIVAVMDDAVISRTARELLLRDHAAVFSYVVLPDTVGHHEGVTARYRSAIETCDEQLGVLLAAIEARPHRSDEEWTVIVVTDHGHLDAGHHGGDSVEERNAWIAAAGPGIHAEHGAGVDHADIAPHVLHALGIPVPADADFEGAPFGHRDDAPATASTPA</sequence>
<evidence type="ECO:0000313" key="2">
    <source>
        <dbReference type="Proteomes" id="UP000320216"/>
    </source>
</evidence>
<accession>A0A5B8M1P2</accession>
<dbReference type="KEGG" id="huw:FPZ11_01275"/>
<dbReference type="PANTHER" id="PTHR10151:SF120">
    <property type="entry name" value="BIS(5'-ADENOSYL)-TRIPHOSPHATASE"/>
    <property type="match status" value="1"/>
</dbReference>
<dbReference type="Pfam" id="PF01663">
    <property type="entry name" value="Phosphodiest"/>
    <property type="match status" value="1"/>
</dbReference>
<keyword evidence="2" id="KW-1185">Reference proteome</keyword>
<evidence type="ECO:0000313" key="1">
    <source>
        <dbReference type="EMBL" id="QDZ13610.1"/>
    </source>
</evidence>
<dbReference type="AlphaFoldDB" id="A0A5B8M1P2"/>
<dbReference type="GO" id="GO:0016787">
    <property type="term" value="F:hydrolase activity"/>
    <property type="evidence" value="ECO:0007669"/>
    <property type="project" value="UniProtKB-ARBA"/>
</dbReference>
<protein>
    <submittedName>
        <fullName evidence="1">Phosphodiesterase</fullName>
    </submittedName>
</protein>
<dbReference type="EMBL" id="CP042305">
    <property type="protein sequence ID" value="QDZ13610.1"/>
    <property type="molecule type" value="Genomic_DNA"/>
</dbReference>
<organism evidence="1 2">
    <name type="scientific">Humibacter ginsenosidimutans</name>
    <dbReference type="NCBI Taxonomy" id="2599293"/>
    <lineage>
        <taxon>Bacteria</taxon>
        <taxon>Bacillati</taxon>
        <taxon>Actinomycetota</taxon>
        <taxon>Actinomycetes</taxon>
        <taxon>Micrococcales</taxon>
        <taxon>Microbacteriaceae</taxon>
        <taxon>Humibacter</taxon>
    </lineage>
</organism>
<dbReference type="OrthoDB" id="1956004at2"/>
<name>A0A5B8M1P2_9MICO</name>
<reference evidence="1 2" key="1">
    <citation type="submission" date="2019-07" db="EMBL/GenBank/DDBJ databases">
        <title>Full genome sequence of Humibacter sp. WJ7-1.</title>
        <authorList>
            <person name="Im W.-T."/>
        </authorList>
    </citation>
    <scope>NUCLEOTIDE SEQUENCE [LARGE SCALE GENOMIC DNA]</scope>
    <source>
        <strain evidence="1 2">WJ7-1</strain>
    </source>
</reference>
<dbReference type="InterPro" id="IPR017850">
    <property type="entry name" value="Alkaline_phosphatase_core_sf"/>
</dbReference>